<gene>
    <name evidence="10" type="ORF">ANCDUO_25548</name>
</gene>
<dbReference type="Proteomes" id="UP000054047">
    <property type="component" value="Unassembled WGS sequence"/>
</dbReference>
<evidence type="ECO:0000256" key="5">
    <source>
        <dbReference type="ARBA" id="ARBA00023163"/>
    </source>
</evidence>
<dbReference type="InterPro" id="IPR046347">
    <property type="entry name" value="bZIP_sf"/>
</dbReference>
<evidence type="ECO:0000313" key="11">
    <source>
        <dbReference type="Proteomes" id="UP000054047"/>
    </source>
</evidence>
<dbReference type="Pfam" id="PF07716">
    <property type="entry name" value="bZIP_2"/>
    <property type="match status" value="1"/>
</dbReference>
<evidence type="ECO:0000256" key="1">
    <source>
        <dbReference type="ARBA" id="ARBA00004123"/>
    </source>
</evidence>
<feature type="region of interest" description="Disordered" evidence="8">
    <location>
        <begin position="49"/>
        <end position="68"/>
    </location>
</feature>
<dbReference type="GO" id="GO:0000977">
    <property type="term" value="F:RNA polymerase II transcription regulatory region sequence-specific DNA binding"/>
    <property type="evidence" value="ECO:0007669"/>
    <property type="project" value="TreeGrafter"/>
</dbReference>
<reference evidence="10 11" key="1">
    <citation type="submission" date="2013-12" db="EMBL/GenBank/DDBJ databases">
        <title>Draft genome of the parsitic nematode Ancylostoma duodenale.</title>
        <authorList>
            <person name="Mitreva M."/>
        </authorList>
    </citation>
    <scope>NUCLEOTIDE SEQUENCE [LARGE SCALE GENOMIC DNA]</scope>
    <source>
        <strain evidence="10 11">Zhejiang</strain>
    </source>
</reference>
<sequence length="147" mass="16468">ASADSPNSNYVRPETPIIALAPDQPVTIVGGDGKEYRVVLQTIKESSSELKRKADTAASSPVAKRAKGIPLTNMTVDEISSRKREQNRIAAQRYRQKQRKVKCSEKEEEERLMKRNDFLRSEATRLQEEIAALKEALIGSLRKTGKD</sequence>
<dbReference type="SMART" id="SM00338">
    <property type="entry name" value="BRLZ"/>
    <property type="match status" value="1"/>
</dbReference>
<dbReference type="PROSITE" id="PS50217">
    <property type="entry name" value="BZIP"/>
    <property type="match status" value="1"/>
</dbReference>
<keyword evidence="6" id="KW-0539">Nucleus</keyword>
<evidence type="ECO:0000256" key="3">
    <source>
        <dbReference type="ARBA" id="ARBA00023015"/>
    </source>
</evidence>
<evidence type="ECO:0000256" key="2">
    <source>
        <dbReference type="ARBA" id="ARBA00007163"/>
    </source>
</evidence>
<feature type="coiled-coil region" evidence="7">
    <location>
        <begin position="109"/>
        <end position="136"/>
    </location>
</feature>
<dbReference type="EMBL" id="KN777866">
    <property type="protein sequence ID" value="KIH44426.1"/>
    <property type="molecule type" value="Genomic_DNA"/>
</dbReference>
<dbReference type="PANTHER" id="PTHR13044">
    <property type="entry name" value="ACTIVATING TRANSCRIPTION FACTOR ATF 4/5"/>
    <property type="match status" value="1"/>
</dbReference>
<comment type="similarity">
    <text evidence="2">Belongs to the bZIP family.</text>
</comment>
<name>A0A0C2FHN5_9BILA</name>
<keyword evidence="7" id="KW-0175">Coiled coil</keyword>
<evidence type="ECO:0000256" key="4">
    <source>
        <dbReference type="ARBA" id="ARBA00023125"/>
    </source>
</evidence>
<comment type="subcellular location">
    <subcellularLocation>
        <location evidence="1">Nucleus</location>
    </subcellularLocation>
</comment>
<dbReference type="AlphaFoldDB" id="A0A0C2FHN5"/>
<feature type="non-terminal residue" evidence="10">
    <location>
        <position position="1"/>
    </location>
</feature>
<dbReference type="CDD" id="cd14692">
    <property type="entry name" value="bZIP_ATF4"/>
    <property type="match status" value="1"/>
</dbReference>
<dbReference type="GO" id="GO:0005634">
    <property type="term" value="C:nucleus"/>
    <property type="evidence" value="ECO:0007669"/>
    <property type="project" value="UniProtKB-SubCell"/>
</dbReference>
<evidence type="ECO:0000313" key="10">
    <source>
        <dbReference type="EMBL" id="KIH44426.1"/>
    </source>
</evidence>
<dbReference type="PANTHER" id="PTHR13044:SF42">
    <property type="entry name" value="BZIP DOMAIN-CONTAINING PROTEIN"/>
    <property type="match status" value="1"/>
</dbReference>
<protein>
    <submittedName>
        <fullName evidence="10">Basic region leucine zipper</fullName>
    </submittedName>
</protein>
<evidence type="ECO:0000256" key="8">
    <source>
        <dbReference type="SAM" id="MobiDB-lite"/>
    </source>
</evidence>
<accession>A0A0C2FHN5</accession>
<dbReference type="OrthoDB" id="5847285at2759"/>
<keyword evidence="4" id="KW-0238">DNA-binding</keyword>
<keyword evidence="11" id="KW-1185">Reference proteome</keyword>
<keyword evidence="5" id="KW-0804">Transcription</keyword>
<evidence type="ECO:0000259" key="9">
    <source>
        <dbReference type="PROSITE" id="PS50217"/>
    </source>
</evidence>
<dbReference type="Gene3D" id="1.20.5.170">
    <property type="match status" value="1"/>
</dbReference>
<keyword evidence="3" id="KW-0805">Transcription regulation</keyword>
<dbReference type="GO" id="GO:0001228">
    <property type="term" value="F:DNA-binding transcription activator activity, RNA polymerase II-specific"/>
    <property type="evidence" value="ECO:0007669"/>
    <property type="project" value="TreeGrafter"/>
</dbReference>
<evidence type="ECO:0000256" key="6">
    <source>
        <dbReference type="ARBA" id="ARBA00023242"/>
    </source>
</evidence>
<organism evidence="10 11">
    <name type="scientific">Ancylostoma duodenale</name>
    <dbReference type="NCBI Taxonomy" id="51022"/>
    <lineage>
        <taxon>Eukaryota</taxon>
        <taxon>Metazoa</taxon>
        <taxon>Ecdysozoa</taxon>
        <taxon>Nematoda</taxon>
        <taxon>Chromadorea</taxon>
        <taxon>Rhabditida</taxon>
        <taxon>Rhabditina</taxon>
        <taxon>Rhabditomorpha</taxon>
        <taxon>Strongyloidea</taxon>
        <taxon>Ancylostomatidae</taxon>
        <taxon>Ancylostomatinae</taxon>
        <taxon>Ancylostoma</taxon>
    </lineage>
</organism>
<feature type="domain" description="BZIP" evidence="9">
    <location>
        <begin position="77"/>
        <end position="137"/>
    </location>
</feature>
<dbReference type="InterPro" id="IPR004827">
    <property type="entry name" value="bZIP"/>
</dbReference>
<evidence type="ECO:0000256" key="7">
    <source>
        <dbReference type="SAM" id="Coils"/>
    </source>
</evidence>
<dbReference type="SUPFAM" id="SSF57959">
    <property type="entry name" value="Leucine zipper domain"/>
    <property type="match status" value="1"/>
</dbReference>
<proteinExistence type="inferred from homology"/>
<dbReference type="PROSITE" id="PS00036">
    <property type="entry name" value="BZIP_BASIC"/>
    <property type="match status" value="1"/>
</dbReference>